<evidence type="ECO:0000256" key="6">
    <source>
        <dbReference type="SAM" id="MobiDB-lite"/>
    </source>
</evidence>
<feature type="domain" description="PIN" evidence="7">
    <location>
        <begin position="162"/>
        <end position="294"/>
    </location>
</feature>
<evidence type="ECO:0000256" key="1">
    <source>
        <dbReference type="ARBA" id="ARBA00022722"/>
    </source>
</evidence>
<dbReference type="Gene3D" id="3.40.50.1010">
    <property type="entry name" value="5'-nuclease"/>
    <property type="match status" value="1"/>
</dbReference>
<sequence length="339" mass="37055">MLISPRPGTNRDNLLTTLRSVHTAAMNAHSSGPAGAYPRLLHYLEWAADSVRVLTNQVSPTDLTSLILTPRHDALLASASHLSGPPSFDNHPSLQKSPLLHRLRPERLVNALVSQELTDRIQALEAAIDALTEQINRWSGEERFVVADSSFYCHNPVKLADVDLHRILDLRPHEEIRLLFPIAVVDELDGLKESGKAQSRWRAHHTLGLLDQVLAGATSAVWQPGSFRPEVPEIRGTVSFEIVLDPAGHTRLPITDDEIISRAVAIRALAGREVRLLTCDTGQHTRGRAADLPVTKVPTEDPGPEPEWTKQGTPSNGTRARRKAQKAAAAAEEATPPAP</sequence>
<proteinExistence type="predicted"/>
<comment type="caution">
    <text evidence="8">The sequence shown here is derived from an EMBL/GenBank/DDBJ whole genome shotgun (WGS) entry which is preliminary data.</text>
</comment>
<evidence type="ECO:0000313" key="8">
    <source>
        <dbReference type="EMBL" id="MEU9578796.1"/>
    </source>
</evidence>
<evidence type="ECO:0000256" key="4">
    <source>
        <dbReference type="ARBA" id="ARBA00022842"/>
    </source>
</evidence>
<evidence type="ECO:0000256" key="3">
    <source>
        <dbReference type="ARBA" id="ARBA00022801"/>
    </source>
</evidence>
<keyword evidence="4" id="KW-0460">Magnesium</keyword>
<dbReference type="Pfam" id="PF13638">
    <property type="entry name" value="PIN_4"/>
    <property type="match status" value="1"/>
</dbReference>
<reference evidence="8 9" key="1">
    <citation type="submission" date="2024-06" db="EMBL/GenBank/DDBJ databases">
        <title>The Natural Products Discovery Center: Release of the First 8490 Sequenced Strains for Exploring Actinobacteria Biosynthetic Diversity.</title>
        <authorList>
            <person name="Kalkreuter E."/>
            <person name="Kautsar S.A."/>
            <person name="Yang D."/>
            <person name="Bader C.D."/>
            <person name="Teijaro C.N."/>
            <person name="Fluegel L."/>
            <person name="Davis C.M."/>
            <person name="Simpson J.R."/>
            <person name="Lauterbach L."/>
            <person name="Steele A.D."/>
            <person name="Gui C."/>
            <person name="Meng S."/>
            <person name="Li G."/>
            <person name="Viehrig K."/>
            <person name="Ye F."/>
            <person name="Su P."/>
            <person name="Kiefer A.F."/>
            <person name="Nichols A."/>
            <person name="Cepeda A.J."/>
            <person name="Yan W."/>
            <person name="Fan B."/>
            <person name="Jiang Y."/>
            <person name="Adhikari A."/>
            <person name="Zheng C.-J."/>
            <person name="Schuster L."/>
            <person name="Cowan T.M."/>
            <person name="Smanski M.J."/>
            <person name="Chevrette M.G."/>
            <person name="De Carvalho L.P.S."/>
            <person name="Shen B."/>
        </authorList>
    </citation>
    <scope>NUCLEOTIDE SEQUENCE [LARGE SCALE GENOMIC DNA]</scope>
    <source>
        <strain evidence="8 9">NPDC048117</strain>
    </source>
</reference>
<evidence type="ECO:0000259" key="7">
    <source>
        <dbReference type="Pfam" id="PF13638"/>
    </source>
</evidence>
<feature type="compositionally biased region" description="Low complexity" evidence="6">
    <location>
        <begin position="326"/>
        <end position="339"/>
    </location>
</feature>
<feature type="coiled-coil region" evidence="5">
    <location>
        <begin position="114"/>
        <end position="141"/>
    </location>
</feature>
<dbReference type="InterPro" id="IPR002716">
    <property type="entry name" value="PIN_dom"/>
</dbReference>
<organism evidence="8 9">
    <name type="scientific">Streptomyces chilikensis</name>
    <dbReference type="NCBI Taxonomy" id="1194079"/>
    <lineage>
        <taxon>Bacteria</taxon>
        <taxon>Bacillati</taxon>
        <taxon>Actinomycetota</taxon>
        <taxon>Actinomycetes</taxon>
        <taxon>Kitasatosporales</taxon>
        <taxon>Streptomycetaceae</taxon>
        <taxon>Streptomyces</taxon>
    </lineage>
</organism>
<dbReference type="RefSeq" id="WP_359273158.1">
    <property type="nucleotide sequence ID" value="NZ_JBEZNA010000034.1"/>
</dbReference>
<feature type="region of interest" description="Disordered" evidence="6">
    <location>
        <begin position="284"/>
        <end position="339"/>
    </location>
</feature>
<keyword evidence="2" id="KW-0479">Metal-binding</keyword>
<dbReference type="EMBL" id="JBEZNA010000034">
    <property type="protein sequence ID" value="MEU9578796.1"/>
    <property type="molecule type" value="Genomic_DNA"/>
</dbReference>
<gene>
    <name evidence="8" type="ORF">AB0D95_16290</name>
</gene>
<evidence type="ECO:0000313" key="9">
    <source>
        <dbReference type="Proteomes" id="UP001551584"/>
    </source>
</evidence>
<keyword evidence="1" id="KW-0540">Nuclease</keyword>
<protein>
    <submittedName>
        <fullName evidence="8">PIN domain-containing protein</fullName>
    </submittedName>
</protein>
<accession>A0ABV3ERF3</accession>
<keyword evidence="9" id="KW-1185">Reference proteome</keyword>
<keyword evidence="5" id="KW-0175">Coiled coil</keyword>
<name>A0ABV3ERF3_9ACTN</name>
<evidence type="ECO:0000256" key="5">
    <source>
        <dbReference type="SAM" id="Coils"/>
    </source>
</evidence>
<evidence type="ECO:0000256" key="2">
    <source>
        <dbReference type="ARBA" id="ARBA00022723"/>
    </source>
</evidence>
<keyword evidence="3" id="KW-0378">Hydrolase</keyword>
<dbReference type="Proteomes" id="UP001551584">
    <property type="component" value="Unassembled WGS sequence"/>
</dbReference>